<dbReference type="PRINTS" id="PR00019">
    <property type="entry name" value="LEURICHRPT"/>
</dbReference>
<keyword evidence="10" id="KW-0325">Glycoprotein</keyword>
<evidence type="ECO:0000256" key="10">
    <source>
        <dbReference type="ARBA" id="ARBA00023180"/>
    </source>
</evidence>
<evidence type="ECO:0000256" key="7">
    <source>
        <dbReference type="ARBA" id="ARBA00022989"/>
    </source>
</evidence>
<dbReference type="PANTHER" id="PTHR27004">
    <property type="entry name" value="RECEPTOR-LIKE PROTEIN 12 ISOFORM X1"/>
    <property type="match status" value="1"/>
</dbReference>
<keyword evidence="7 11" id="KW-1133">Transmembrane helix</keyword>
<comment type="subcellular location">
    <subcellularLocation>
        <location evidence="1">Cell membrane</location>
        <topology evidence="1">Single-pass type I membrane protein</topology>
    </subcellularLocation>
</comment>
<dbReference type="SMART" id="SM00369">
    <property type="entry name" value="LRR_TYP"/>
    <property type="match status" value="7"/>
</dbReference>
<evidence type="ECO:0000313" key="13">
    <source>
        <dbReference type="Proteomes" id="UP001165190"/>
    </source>
</evidence>
<dbReference type="Pfam" id="PF00560">
    <property type="entry name" value="LRR_1"/>
    <property type="match status" value="1"/>
</dbReference>
<dbReference type="Pfam" id="PF13855">
    <property type="entry name" value="LRR_8"/>
    <property type="match status" value="3"/>
</dbReference>
<evidence type="ECO:0000256" key="11">
    <source>
        <dbReference type="SAM" id="Phobius"/>
    </source>
</evidence>
<comment type="similarity">
    <text evidence="2">Belongs to the RLP family.</text>
</comment>
<accession>A0A9W7J1Z5</accession>
<keyword evidence="5 11" id="KW-0812">Transmembrane</keyword>
<sequence length="532" mass="58803">MGLWLPNLEYLNLGSNQLVGSFPMSISNASRLRVLNMSHNYISGSIPDTLGNLRNLEMLNLEANNLTSSGMGFLSSLTNYPALELLSFGDNELISGELPGSLGNLSSTLQIFFAARCNIRGSIPDSVGELINLVSLDLSANNLSGDIPRSLEQLRYLEYFNVSFNRLDGKILDGWSFGNWKNIANLDFSGNNFSGAMPDRICDLNSGLRYLGLNDNQLEGALPLSLINCTDLVILNVAKNRLSDTFPHWLGALPKLRVLVLSSNRFHGSIQDSIATSFFTKLQMLDLSSNAFTGLLPTNFFHNLKALSEVVEYEYDNYRYSVNVTIRGLELPFTITVAIPVFTCIDLSNNGFHGEIPEAVGELSMLLALNLSHNSLTGPIPTSFGDLAALESLDLSFNKLSGSIPSQLTSLTFLEVLRFQNNNLVGHIPRGKQFETFENKSYAGNLDLCGFPLSKECSNGEGSETEKHDQVNGKGMAFIWKVVLMGYGSGLVFGISMAYVVFTTGRPWWLVRMIERDLKEKIRSWIPKKKRN</sequence>
<dbReference type="AlphaFoldDB" id="A0A9W7J1Z5"/>
<evidence type="ECO:0000256" key="9">
    <source>
        <dbReference type="ARBA" id="ARBA00023170"/>
    </source>
</evidence>
<dbReference type="FunFam" id="3.80.10.10:FF:000095">
    <property type="entry name" value="LRR receptor-like serine/threonine-protein kinase GSO1"/>
    <property type="match status" value="2"/>
</dbReference>
<dbReference type="InterPro" id="IPR001611">
    <property type="entry name" value="Leu-rich_rpt"/>
</dbReference>
<dbReference type="SUPFAM" id="SSF52058">
    <property type="entry name" value="L domain-like"/>
    <property type="match status" value="1"/>
</dbReference>
<dbReference type="GO" id="GO:0005886">
    <property type="term" value="C:plasma membrane"/>
    <property type="evidence" value="ECO:0007669"/>
    <property type="project" value="UniProtKB-SubCell"/>
</dbReference>
<evidence type="ECO:0000256" key="8">
    <source>
        <dbReference type="ARBA" id="ARBA00023136"/>
    </source>
</evidence>
<comment type="caution">
    <text evidence="12">The sequence shown here is derived from an EMBL/GenBank/DDBJ whole genome shotgun (WGS) entry which is preliminary data.</text>
</comment>
<name>A0A9W7J1Z5_HIBTR</name>
<organism evidence="12 13">
    <name type="scientific">Hibiscus trionum</name>
    <name type="common">Flower of an hour</name>
    <dbReference type="NCBI Taxonomy" id="183268"/>
    <lineage>
        <taxon>Eukaryota</taxon>
        <taxon>Viridiplantae</taxon>
        <taxon>Streptophyta</taxon>
        <taxon>Embryophyta</taxon>
        <taxon>Tracheophyta</taxon>
        <taxon>Spermatophyta</taxon>
        <taxon>Magnoliopsida</taxon>
        <taxon>eudicotyledons</taxon>
        <taxon>Gunneridae</taxon>
        <taxon>Pentapetalae</taxon>
        <taxon>rosids</taxon>
        <taxon>malvids</taxon>
        <taxon>Malvales</taxon>
        <taxon>Malvaceae</taxon>
        <taxon>Malvoideae</taxon>
        <taxon>Hibiscus</taxon>
    </lineage>
</organism>
<keyword evidence="13" id="KW-1185">Reference proteome</keyword>
<reference evidence="12" key="1">
    <citation type="submission" date="2023-05" db="EMBL/GenBank/DDBJ databases">
        <title>Genome and transcriptome analyses reveal genes involved in the formation of fine ridges on petal epidermal cells in Hibiscus trionum.</title>
        <authorList>
            <person name="Koshimizu S."/>
            <person name="Masuda S."/>
            <person name="Ishii T."/>
            <person name="Shirasu K."/>
            <person name="Hoshino A."/>
            <person name="Arita M."/>
        </authorList>
    </citation>
    <scope>NUCLEOTIDE SEQUENCE</scope>
    <source>
        <strain evidence="12">Hamamatsu line</strain>
    </source>
</reference>
<keyword evidence="8 11" id="KW-0472">Membrane</keyword>
<evidence type="ECO:0000256" key="3">
    <source>
        <dbReference type="ARBA" id="ARBA00022475"/>
    </source>
</evidence>
<evidence type="ECO:0000256" key="5">
    <source>
        <dbReference type="ARBA" id="ARBA00022692"/>
    </source>
</evidence>
<protein>
    <submittedName>
        <fullName evidence="12">Receptor like protein 20</fullName>
    </submittedName>
</protein>
<dbReference type="OrthoDB" id="979932at2759"/>
<dbReference type="Proteomes" id="UP001165190">
    <property type="component" value="Unassembled WGS sequence"/>
</dbReference>
<dbReference type="Gene3D" id="3.80.10.10">
    <property type="entry name" value="Ribonuclease Inhibitor"/>
    <property type="match status" value="2"/>
</dbReference>
<dbReference type="PANTHER" id="PTHR27004:SF208">
    <property type="entry name" value="LRR RECEPTOR-LIKE SERINE_THREONINE-PROTEIN KINASE GSO2"/>
    <property type="match status" value="1"/>
</dbReference>
<feature type="transmembrane region" description="Helical" evidence="11">
    <location>
        <begin position="478"/>
        <end position="502"/>
    </location>
</feature>
<evidence type="ECO:0000256" key="4">
    <source>
        <dbReference type="ARBA" id="ARBA00022614"/>
    </source>
</evidence>
<evidence type="ECO:0000256" key="6">
    <source>
        <dbReference type="ARBA" id="ARBA00022737"/>
    </source>
</evidence>
<keyword evidence="6" id="KW-0677">Repeat</keyword>
<keyword evidence="4" id="KW-0433">Leucine-rich repeat</keyword>
<proteinExistence type="inferred from homology"/>
<dbReference type="InterPro" id="IPR003591">
    <property type="entry name" value="Leu-rich_rpt_typical-subtyp"/>
</dbReference>
<dbReference type="InterPro" id="IPR032675">
    <property type="entry name" value="LRR_dom_sf"/>
</dbReference>
<gene>
    <name evidence="12" type="ORF">HRI_004189900</name>
</gene>
<evidence type="ECO:0000313" key="12">
    <source>
        <dbReference type="EMBL" id="GMJ05207.1"/>
    </source>
</evidence>
<keyword evidence="9 12" id="KW-0675">Receptor</keyword>
<evidence type="ECO:0000256" key="2">
    <source>
        <dbReference type="ARBA" id="ARBA00009592"/>
    </source>
</evidence>
<dbReference type="EMBL" id="BSYR01000044">
    <property type="protein sequence ID" value="GMJ05207.1"/>
    <property type="molecule type" value="Genomic_DNA"/>
</dbReference>
<keyword evidence="3" id="KW-1003">Cell membrane</keyword>
<evidence type="ECO:0000256" key="1">
    <source>
        <dbReference type="ARBA" id="ARBA00004251"/>
    </source>
</evidence>